<comment type="caution">
    <text evidence="4">The sequence shown here is derived from an EMBL/GenBank/DDBJ whole genome shotgun (WGS) entry which is preliminary data.</text>
</comment>
<proteinExistence type="predicted"/>
<dbReference type="EMBL" id="BLXT01002061">
    <property type="protein sequence ID" value="GFN90801.1"/>
    <property type="molecule type" value="Genomic_DNA"/>
</dbReference>
<dbReference type="GO" id="GO:0005319">
    <property type="term" value="F:lipid transporter activity"/>
    <property type="evidence" value="ECO:0007669"/>
    <property type="project" value="TreeGrafter"/>
</dbReference>
<dbReference type="Gene3D" id="2.70.220.10">
    <property type="entry name" value="Ganglioside GM2 activator"/>
    <property type="match status" value="1"/>
</dbReference>
<dbReference type="InterPro" id="IPR036846">
    <property type="entry name" value="GM2-AP_sf"/>
</dbReference>
<dbReference type="Pfam" id="PF02221">
    <property type="entry name" value="E1_DerP2_DerF2"/>
    <property type="match status" value="1"/>
</dbReference>
<dbReference type="AlphaFoldDB" id="A0AAV3Z8H1"/>
<evidence type="ECO:0000313" key="5">
    <source>
        <dbReference type="Proteomes" id="UP000735302"/>
    </source>
</evidence>
<evidence type="ECO:0000259" key="3">
    <source>
        <dbReference type="SMART" id="SM00737"/>
    </source>
</evidence>
<evidence type="ECO:0000256" key="2">
    <source>
        <dbReference type="SAM" id="SignalP"/>
    </source>
</evidence>
<name>A0AAV3Z8H1_9GAST</name>
<dbReference type="PANTHER" id="PTHR17357:SF0">
    <property type="entry name" value="GANGLIOSIDE GM2 ACTIVATOR"/>
    <property type="match status" value="1"/>
</dbReference>
<gene>
    <name evidence="4" type="ORF">PoB_001730700</name>
</gene>
<dbReference type="GO" id="GO:0009898">
    <property type="term" value="C:cytoplasmic side of plasma membrane"/>
    <property type="evidence" value="ECO:0007669"/>
    <property type="project" value="TreeGrafter"/>
</dbReference>
<evidence type="ECO:0000313" key="4">
    <source>
        <dbReference type="EMBL" id="GFN90801.1"/>
    </source>
</evidence>
<dbReference type="GO" id="GO:0006689">
    <property type="term" value="P:ganglioside catabolic process"/>
    <property type="evidence" value="ECO:0007669"/>
    <property type="project" value="InterPro"/>
</dbReference>
<protein>
    <submittedName>
        <fullName evidence="4">Ganglioside gm2 activator</fullName>
    </submittedName>
</protein>
<keyword evidence="5" id="KW-1185">Reference proteome</keyword>
<keyword evidence="1 2" id="KW-0732">Signal</keyword>
<reference evidence="4 5" key="1">
    <citation type="journal article" date="2021" name="Elife">
        <title>Chloroplast acquisition without the gene transfer in kleptoplastic sea slugs, Plakobranchus ocellatus.</title>
        <authorList>
            <person name="Maeda T."/>
            <person name="Takahashi S."/>
            <person name="Yoshida T."/>
            <person name="Shimamura S."/>
            <person name="Takaki Y."/>
            <person name="Nagai Y."/>
            <person name="Toyoda A."/>
            <person name="Suzuki Y."/>
            <person name="Arimoto A."/>
            <person name="Ishii H."/>
            <person name="Satoh N."/>
            <person name="Nishiyama T."/>
            <person name="Hasebe M."/>
            <person name="Maruyama T."/>
            <person name="Minagawa J."/>
            <person name="Obokata J."/>
            <person name="Shigenobu S."/>
        </authorList>
    </citation>
    <scope>NUCLEOTIDE SEQUENCE [LARGE SCALE GENOMIC DNA]</scope>
</reference>
<dbReference type="InterPro" id="IPR028996">
    <property type="entry name" value="GM2-AP"/>
</dbReference>
<feature type="signal peptide" evidence="2">
    <location>
        <begin position="1"/>
        <end position="25"/>
    </location>
</feature>
<dbReference type="SMART" id="SM00737">
    <property type="entry name" value="ML"/>
    <property type="match status" value="1"/>
</dbReference>
<dbReference type="InterPro" id="IPR003172">
    <property type="entry name" value="ML_dom"/>
</dbReference>
<dbReference type="GO" id="GO:0008047">
    <property type="term" value="F:enzyme activator activity"/>
    <property type="evidence" value="ECO:0007669"/>
    <property type="project" value="InterPro"/>
</dbReference>
<dbReference type="SUPFAM" id="SSF63707">
    <property type="entry name" value="Ganglioside M2 (gm2) activator"/>
    <property type="match status" value="1"/>
</dbReference>
<feature type="domain" description="MD-2-related lipid-recognition" evidence="3">
    <location>
        <begin position="85"/>
        <end position="229"/>
    </location>
</feature>
<accession>A0AAV3Z8H1</accession>
<feature type="chain" id="PRO_5043875940" evidence="2">
    <location>
        <begin position="26"/>
        <end position="232"/>
    </location>
</feature>
<evidence type="ECO:0000256" key="1">
    <source>
        <dbReference type="ARBA" id="ARBA00022729"/>
    </source>
</evidence>
<organism evidence="4 5">
    <name type="scientific">Plakobranchus ocellatus</name>
    <dbReference type="NCBI Taxonomy" id="259542"/>
    <lineage>
        <taxon>Eukaryota</taxon>
        <taxon>Metazoa</taxon>
        <taxon>Spiralia</taxon>
        <taxon>Lophotrochozoa</taxon>
        <taxon>Mollusca</taxon>
        <taxon>Gastropoda</taxon>
        <taxon>Heterobranchia</taxon>
        <taxon>Euthyneura</taxon>
        <taxon>Panpulmonata</taxon>
        <taxon>Sacoglossa</taxon>
        <taxon>Placobranchoidea</taxon>
        <taxon>Plakobranchidae</taxon>
        <taxon>Plakobranchus</taxon>
    </lineage>
</organism>
<dbReference type="Proteomes" id="UP000735302">
    <property type="component" value="Unassembled WGS sequence"/>
</dbReference>
<dbReference type="PANTHER" id="PTHR17357">
    <property type="entry name" value="GM2 GANGLIOSIDE ACTIVATOR PROTEIN"/>
    <property type="match status" value="1"/>
</dbReference>
<sequence>MRVRSFASTGLLLVVVSLFHYSTQAGRVTKADLLAHSSFTKFVSSLRDDISLNSPQEKLGKPLKFLQFKQEQKLRKGRQLNAFQYSNCADPSSEIVVPSNVSLKPDPVQLPGNITAAGSLLIRQGFGSPVQVKLEVKYKILGEWVEVPCIDNVGSCTYQDVCQYLVDPKCPPELVKIGLTCKCPFPQGNFTVNSVTLNIDEDIPVSGDVQVKATASSGGQLLTCAQVQLTIA</sequence>